<evidence type="ECO:0000313" key="3">
    <source>
        <dbReference type="Proteomes" id="UP000594261"/>
    </source>
</evidence>
<dbReference type="Proteomes" id="UP000594261">
    <property type="component" value="Chromosome 5"/>
</dbReference>
<reference evidence="2 3" key="1">
    <citation type="journal article" date="2016" name="G3 (Bethesda)">
        <title>First Draft Assembly and Annotation of the Genome of a California Endemic Oak Quercus lobata Nee (Fagaceae).</title>
        <authorList>
            <person name="Sork V.L."/>
            <person name="Fitz-Gibbon S.T."/>
            <person name="Puiu D."/>
            <person name="Crepeau M."/>
            <person name="Gugger P.F."/>
            <person name="Sherman R."/>
            <person name="Stevens K."/>
            <person name="Langley C.H."/>
            <person name="Pellegrini M."/>
            <person name="Salzberg S.L."/>
        </authorList>
    </citation>
    <scope>NUCLEOTIDE SEQUENCE [LARGE SCALE GENOMIC DNA]</scope>
    <source>
        <strain evidence="2 3">cv. SW786</strain>
    </source>
</reference>
<proteinExistence type="predicted"/>
<dbReference type="InParanoid" id="A0A7N2LMX0"/>
<organism evidence="2 3">
    <name type="scientific">Quercus lobata</name>
    <name type="common">Valley oak</name>
    <dbReference type="NCBI Taxonomy" id="97700"/>
    <lineage>
        <taxon>Eukaryota</taxon>
        <taxon>Viridiplantae</taxon>
        <taxon>Streptophyta</taxon>
        <taxon>Embryophyta</taxon>
        <taxon>Tracheophyta</taxon>
        <taxon>Spermatophyta</taxon>
        <taxon>Magnoliopsida</taxon>
        <taxon>eudicotyledons</taxon>
        <taxon>Gunneridae</taxon>
        <taxon>Pentapetalae</taxon>
        <taxon>rosids</taxon>
        <taxon>fabids</taxon>
        <taxon>Fagales</taxon>
        <taxon>Fagaceae</taxon>
        <taxon>Quercus</taxon>
    </lineage>
</organism>
<dbReference type="AlphaFoldDB" id="A0A7N2LMX0"/>
<keyword evidence="1" id="KW-0175">Coiled coil</keyword>
<name>A0A7N2LMX0_QUELO</name>
<dbReference type="EnsemblPlants" id="QL05p008737:mrna">
    <property type="protein sequence ID" value="QL05p008737:mrna"/>
    <property type="gene ID" value="QL05p008737"/>
</dbReference>
<keyword evidence="3" id="KW-1185">Reference proteome</keyword>
<dbReference type="Gramene" id="QL05p008737:mrna">
    <property type="protein sequence ID" value="QL05p008737:mrna"/>
    <property type="gene ID" value="QL05p008737"/>
</dbReference>
<protein>
    <submittedName>
        <fullName evidence="2">Uncharacterized protein</fullName>
    </submittedName>
</protein>
<evidence type="ECO:0000313" key="2">
    <source>
        <dbReference type="EnsemblPlants" id="QL05p008737:mrna"/>
    </source>
</evidence>
<feature type="coiled-coil region" evidence="1">
    <location>
        <begin position="65"/>
        <end position="92"/>
    </location>
</feature>
<evidence type="ECO:0000256" key="1">
    <source>
        <dbReference type="SAM" id="Coils"/>
    </source>
</evidence>
<accession>A0A7N2LMX0</accession>
<reference evidence="2" key="2">
    <citation type="submission" date="2021-01" db="UniProtKB">
        <authorList>
            <consortium name="EnsemblPlants"/>
        </authorList>
    </citation>
    <scope>IDENTIFICATION</scope>
</reference>
<dbReference type="EMBL" id="LRBV02000005">
    <property type="status" value="NOT_ANNOTATED_CDS"/>
    <property type="molecule type" value="Genomic_DNA"/>
</dbReference>
<sequence>MCRCSGKTMKDLLIHCDVARPLEQCSLDIWDSLGAALYYANIIVWKHSSDVWNLVLACLIWLVWKERDSRMFEDAERSLDQLKKQRELIREVQDVTHLRELESVFGVSFASYVILLF</sequence>